<evidence type="ECO:0000256" key="9">
    <source>
        <dbReference type="HAMAP-Rule" id="MF_00154"/>
    </source>
</evidence>
<keyword evidence="2 9" id="KW-1003">Cell membrane</keyword>
<comment type="miscellaneous">
    <text evidence="9">Carbon 2 of the heme B porphyrin ring is defined according to the Fischer nomenclature.</text>
</comment>
<keyword evidence="4 9" id="KW-0812">Transmembrane</keyword>
<evidence type="ECO:0000256" key="7">
    <source>
        <dbReference type="ARBA" id="ARBA00023136"/>
    </source>
</evidence>
<evidence type="ECO:0000256" key="5">
    <source>
        <dbReference type="ARBA" id="ARBA00022989"/>
    </source>
</evidence>
<comment type="similarity">
    <text evidence="9">Belongs to the UbiA prenyltransferase family. Protoheme IX farnesyltransferase subfamily.</text>
</comment>
<feature type="transmembrane region" description="Helical" evidence="9">
    <location>
        <begin position="306"/>
        <end position="327"/>
    </location>
</feature>
<dbReference type="GO" id="GO:0008495">
    <property type="term" value="F:protoheme IX farnesyltransferase activity"/>
    <property type="evidence" value="ECO:0007669"/>
    <property type="project" value="UniProtKB-EC"/>
</dbReference>
<protein>
    <recommendedName>
        <fullName evidence="9">Protoheme IX farnesyltransferase</fullName>
        <ecNumber evidence="9">2.5.1.141</ecNumber>
    </recommendedName>
    <alternativeName>
        <fullName evidence="9">Heme B farnesyltransferase</fullName>
    </alternativeName>
    <alternativeName>
        <fullName evidence="9">Heme O synthase</fullName>
    </alternativeName>
</protein>
<evidence type="ECO:0000313" key="11">
    <source>
        <dbReference type="EMBL" id="MDC0717116.1"/>
    </source>
</evidence>
<dbReference type="HAMAP" id="MF_00154">
    <property type="entry name" value="CyoE_CtaB"/>
    <property type="match status" value="1"/>
</dbReference>
<evidence type="ECO:0000256" key="4">
    <source>
        <dbReference type="ARBA" id="ARBA00022692"/>
    </source>
</evidence>
<dbReference type="Gene3D" id="1.10.357.140">
    <property type="entry name" value="UbiA prenyltransferase"/>
    <property type="match status" value="1"/>
</dbReference>
<dbReference type="NCBIfam" id="TIGR01473">
    <property type="entry name" value="cyoE_ctaB"/>
    <property type="match status" value="1"/>
</dbReference>
<dbReference type="InterPro" id="IPR006369">
    <property type="entry name" value="Protohaem_IX_farnesylTrfase"/>
</dbReference>
<dbReference type="Proteomes" id="UP001221686">
    <property type="component" value="Unassembled WGS sequence"/>
</dbReference>
<keyword evidence="3 9" id="KW-0808">Transferase</keyword>
<dbReference type="EMBL" id="JAQNDL010000001">
    <property type="protein sequence ID" value="MDC0717116.1"/>
    <property type="molecule type" value="Genomic_DNA"/>
</dbReference>
<keyword evidence="7 9" id="KW-0472">Membrane</keyword>
<accession>A0ABT5DU11</accession>
<name>A0ABT5DU11_9BACT</name>
<sequence length="328" mass="35207">MSHDTASPSEHVPSDIPAPKRKRHTPGRDLWELTKPGVTRMCAMTAAGAAWLALQSDDAPFPAETVADGWCSPGFAAGFAGVVGASLAVAAASAFNMWLERARDPLMARTKDRPLAARRMSSATGLGFAAALLLASVATLSLFTNPLTLLLTLWATVGYVLVYTPLKYRTPLALLIGAFPGAAPPLLGWTAVTGRLDLGGIALFLILLVWQMPHFLAIMLFRRQEYARAGIRCVSVVRGESAARVQAFLWSMLLLPISILPSVIGLTGPLYCALALLLSLGFLGWACTGLRAFGDRASEMRWARQFFFASLIYLPALIVGLVLDVVLR</sequence>
<comment type="catalytic activity">
    <reaction evidence="8 9">
        <text>heme b + (2E,6E)-farnesyl diphosphate + H2O = Fe(II)-heme o + diphosphate</text>
        <dbReference type="Rhea" id="RHEA:28070"/>
        <dbReference type="ChEBI" id="CHEBI:15377"/>
        <dbReference type="ChEBI" id="CHEBI:33019"/>
        <dbReference type="ChEBI" id="CHEBI:60344"/>
        <dbReference type="ChEBI" id="CHEBI:60530"/>
        <dbReference type="ChEBI" id="CHEBI:175763"/>
        <dbReference type="EC" id="2.5.1.141"/>
    </reaction>
</comment>
<evidence type="ECO:0000256" key="6">
    <source>
        <dbReference type="ARBA" id="ARBA00023133"/>
    </source>
</evidence>
<feature type="transmembrane region" description="Helical" evidence="9">
    <location>
        <begin position="173"/>
        <end position="192"/>
    </location>
</feature>
<comment type="caution">
    <text evidence="11">The sequence shown here is derived from an EMBL/GenBank/DDBJ whole genome shotgun (WGS) entry which is preliminary data.</text>
</comment>
<feature type="transmembrane region" description="Helical" evidence="9">
    <location>
        <begin position="149"/>
        <end position="166"/>
    </location>
</feature>
<evidence type="ECO:0000256" key="2">
    <source>
        <dbReference type="ARBA" id="ARBA00022475"/>
    </source>
</evidence>
<dbReference type="CDD" id="cd13957">
    <property type="entry name" value="PT_UbiA_Cox10"/>
    <property type="match status" value="1"/>
</dbReference>
<dbReference type="PANTHER" id="PTHR43448:SF2">
    <property type="entry name" value="PROTOHEME IX FARNESYLTRANSFERASE, MITOCHONDRIAL"/>
    <property type="match status" value="1"/>
</dbReference>
<comment type="subcellular location">
    <subcellularLocation>
        <location evidence="9">Cell membrane</location>
        <topology evidence="9">Multi-pass membrane protein</topology>
    </subcellularLocation>
    <subcellularLocation>
        <location evidence="1">Membrane</location>
        <topology evidence="1">Multi-pass membrane protein</topology>
    </subcellularLocation>
</comment>
<proteinExistence type="inferred from homology"/>
<comment type="function">
    <text evidence="9">Converts heme B (protoheme IX) to heme O by substitution of the vinyl group on carbon 2 of heme B porphyrin ring with a hydroxyethyl farnesyl side group.</text>
</comment>
<feature type="transmembrane region" description="Helical" evidence="9">
    <location>
        <begin position="120"/>
        <end position="143"/>
    </location>
</feature>
<feature type="transmembrane region" description="Helical" evidence="9">
    <location>
        <begin position="242"/>
        <end position="264"/>
    </location>
</feature>
<keyword evidence="12" id="KW-1185">Reference proteome</keyword>
<evidence type="ECO:0000256" key="3">
    <source>
        <dbReference type="ARBA" id="ARBA00022679"/>
    </source>
</evidence>
<keyword evidence="6 9" id="KW-0350">Heme biosynthesis</keyword>
<feature type="transmembrane region" description="Helical" evidence="9">
    <location>
        <begin position="74"/>
        <end position="99"/>
    </location>
</feature>
<organism evidence="11 12">
    <name type="scientific">Nannocystis bainbridge</name>
    <dbReference type="NCBI Taxonomy" id="2995303"/>
    <lineage>
        <taxon>Bacteria</taxon>
        <taxon>Pseudomonadati</taxon>
        <taxon>Myxococcota</taxon>
        <taxon>Polyangia</taxon>
        <taxon>Nannocystales</taxon>
        <taxon>Nannocystaceae</taxon>
        <taxon>Nannocystis</taxon>
    </lineage>
</organism>
<feature type="transmembrane region" description="Helical" evidence="9">
    <location>
        <begin position="270"/>
        <end position="294"/>
    </location>
</feature>
<feature type="transmembrane region" description="Helical" evidence="9">
    <location>
        <begin position="198"/>
        <end position="221"/>
    </location>
</feature>
<dbReference type="InterPro" id="IPR044878">
    <property type="entry name" value="UbiA_sf"/>
</dbReference>
<reference evidence="11 12" key="1">
    <citation type="submission" date="2022-11" db="EMBL/GenBank/DDBJ databases">
        <title>Minimal conservation of predation-associated metabolite biosynthetic gene clusters underscores biosynthetic potential of Myxococcota including descriptions for ten novel species: Archangium lansinium sp. nov., Myxococcus landrumus sp. nov., Nannocystis bai.</title>
        <authorList>
            <person name="Ahearne A."/>
            <person name="Stevens C."/>
            <person name="Dowd S."/>
        </authorList>
    </citation>
    <scope>NUCLEOTIDE SEQUENCE [LARGE SCALE GENOMIC DNA]</scope>
    <source>
        <strain evidence="11 12">BB15-2</strain>
    </source>
</reference>
<comment type="pathway">
    <text evidence="9">Porphyrin-containing compound metabolism; heme O biosynthesis; heme O from protoheme: step 1/1.</text>
</comment>
<evidence type="ECO:0000256" key="8">
    <source>
        <dbReference type="ARBA" id="ARBA00047690"/>
    </source>
</evidence>
<dbReference type="RefSeq" id="WP_272085601.1">
    <property type="nucleotide sequence ID" value="NZ_JAQNDL010000001.1"/>
</dbReference>
<dbReference type="EC" id="2.5.1.141" evidence="9"/>
<keyword evidence="5 9" id="KW-1133">Transmembrane helix</keyword>
<dbReference type="InterPro" id="IPR000537">
    <property type="entry name" value="UbiA_prenyltransferase"/>
</dbReference>
<evidence type="ECO:0000256" key="10">
    <source>
        <dbReference type="SAM" id="MobiDB-lite"/>
    </source>
</evidence>
<gene>
    <name evidence="11" type="primary">cyoE</name>
    <name evidence="9" type="synonym">ctaB</name>
    <name evidence="11" type="ORF">POL25_09445</name>
</gene>
<dbReference type="Pfam" id="PF01040">
    <property type="entry name" value="UbiA"/>
    <property type="match status" value="1"/>
</dbReference>
<evidence type="ECO:0000313" key="12">
    <source>
        <dbReference type="Proteomes" id="UP001221686"/>
    </source>
</evidence>
<evidence type="ECO:0000256" key="1">
    <source>
        <dbReference type="ARBA" id="ARBA00004141"/>
    </source>
</evidence>
<feature type="region of interest" description="Disordered" evidence="10">
    <location>
        <begin position="1"/>
        <end position="30"/>
    </location>
</feature>
<dbReference type="PANTHER" id="PTHR43448">
    <property type="entry name" value="PROTOHEME IX FARNESYLTRANSFERASE, MITOCHONDRIAL"/>
    <property type="match status" value="1"/>
</dbReference>